<organism evidence="17 18">
    <name type="scientific">Tenebrio molitor</name>
    <name type="common">Yellow mealworm beetle</name>
    <dbReference type="NCBI Taxonomy" id="7067"/>
    <lineage>
        <taxon>Eukaryota</taxon>
        <taxon>Metazoa</taxon>
        <taxon>Ecdysozoa</taxon>
        <taxon>Arthropoda</taxon>
        <taxon>Hexapoda</taxon>
        <taxon>Insecta</taxon>
        <taxon>Pterygota</taxon>
        <taxon>Neoptera</taxon>
        <taxon>Endopterygota</taxon>
        <taxon>Coleoptera</taxon>
        <taxon>Polyphaga</taxon>
        <taxon>Cucujiformia</taxon>
        <taxon>Tenebrionidae</taxon>
        <taxon>Tenebrio</taxon>
    </lineage>
</organism>
<dbReference type="GO" id="GO:0030246">
    <property type="term" value="F:carbohydrate binding"/>
    <property type="evidence" value="ECO:0007669"/>
    <property type="project" value="TreeGrafter"/>
</dbReference>
<feature type="chain" id="PRO_5035232531" description="Beta-glucuronidase" evidence="13">
    <location>
        <begin position="19"/>
        <end position="634"/>
    </location>
</feature>
<evidence type="ECO:0000256" key="5">
    <source>
        <dbReference type="ARBA" id="ARBA00012761"/>
    </source>
</evidence>
<dbReference type="InterPro" id="IPR023230">
    <property type="entry name" value="Glyco_hydro_2_CS"/>
</dbReference>
<dbReference type="InterPro" id="IPR013783">
    <property type="entry name" value="Ig-like_fold"/>
</dbReference>
<dbReference type="Proteomes" id="UP000719412">
    <property type="component" value="Unassembled WGS sequence"/>
</dbReference>
<dbReference type="AlphaFoldDB" id="A0A8J6LK70"/>
<dbReference type="InterPro" id="IPR017853">
    <property type="entry name" value="GH"/>
</dbReference>
<proteinExistence type="inferred from homology"/>
<comment type="function">
    <text evidence="1 12">Plays an important role in the degradation of dermatan and keratan sulfates.</text>
</comment>
<evidence type="ECO:0000313" key="18">
    <source>
        <dbReference type="Proteomes" id="UP000719412"/>
    </source>
</evidence>
<comment type="subunit">
    <text evidence="4 12">Homotetramer.</text>
</comment>
<protein>
    <recommendedName>
        <fullName evidence="6 12">Beta-glucuronidase</fullName>
        <ecNumber evidence="5 12">3.2.1.31</ecNumber>
    </recommendedName>
</protein>
<dbReference type="PANTHER" id="PTHR10066:SF67">
    <property type="entry name" value="BETA-GLUCURONIDASE"/>
    <property type="match status" value="1"/>
</dbReference>
<reference evidence="17" key="2">
    <citation type="submission" date="2021-08" db="EMBL/GenBank/DDBJ databases">
        <authorList>
            <person name="Eriksson T."/>
        </authorList>
    </citation>
    <scope>NUCLEOTIDE SEQUENCE</scope>
    <source>
        <strain evidence="17">Stoneville</strain>
        <tissue evidence="17">Whole head</tissue>
    </source>
</reference>
<comment type="subcellular location">
    <subcellularLocation>
        <location evidence="2">Lysosome</location>
    </subcellularLocation>
</comment>
<dbReference type="PANTHER" id="PTHR10066">
    <property type="entry name" value="BETA-GLUCURONIDASE"/>
    <property type="match status" value="1"/>
</dbReference>
<dbReference type="InterPro" id="IPR006102">
    <property type="entry name" value="Ig-like_GH2"/>
</dbReference>
<dbReference type="GO" id="GO:0005615">
    <property type="term" value="C:extracellular space"/>
    <property type="evidence" value="ECO:0007669"/>
    <property type="project" value="TreeGrafter"/>
</dbReference>
<dbReference type="InterPro" id="IPR008979">
    <property type="entry name" value="Galactose-bd-like_sf"/>
</dbReference>
<evidence type="ECO:0000256" key="12">
    <source>
        <dbReference type="RuleBase" id="RU361154"/>
    </source>
</evidence>
<dbReference type="NCBIfam" id="NF007538">
    <property type="entry name" value="PRK10150.1"/>
    <property type="match status" value="1"/>
</dbReference>
<comment type="similarity">
    <text evidence="3 12">Belongs to the glycosyl hydrolase 2 family.</text>
</comment>
<evidence type="ECO:0000259" key="15">
    <source>
        <dbReference type="Pfam" id="PF02836"/>
    </source>
</evidence>
<keyword evidence="18" id="KW-1185">Reference proteome</keyword>
<feature type="signal peptide" evidence="13">
    <location>
        <begin position="1"/>
        <end position="18"/>
    </location>
</feature>
<evidence type="ECO:0000259" key="16">
    <source>
        <dbReference type="Pfam" id="PF02837"/>
    </source>
</evidence>
<gene>
    <name evidence="17" type="ORF">GEV33_000813</name>
</gene>
<evidence type="ECO:0000259" key="14">
    <source>
        <dbReference type="Pfam" id="PF00703"/>
    </source>
</evidence>
<dbReference type="Pfam" id="PF02837">
    <property type="entry name" value="Glyco_hydro_2_N"/>
    <property type="match status" value="1"/>
</dbReference>
<dbReference type="GO" id="GO:0019391">
    <property type="term" value="P:glucuronoside catabolic process"/>
    <property type="evidence" value="ECO:0007669"/>
    <property type="project" value="TreeGrafter"/>
</dbReference>
<dbReference type="FunFam" id="2.60.120.260:FF:000027">
    <property type="entry name" value="Beta-glucuronidase"/>
    <property type="match status" value="1"/>
</dbReference>
<evidence type="ECO:0000256" key="8">
    <source>
        <dbReference type="ARBA" id="ARBA00022801"/>
    </source>
</evidence>
<dbReference type="Gene3D" id="2.60.40.10">
    <property type="entry name" value="Immunoglobulins"/>
    <property type="match status" value="1"/>
</dbReference>
<name>A0A8J6LK70_TENMO</name>
<evidence type="ECO:0000256" key="13">
    <source>
        <dbReference type="SAM" id="SignalP"/>
    </source>
</evidence>
<accession>A0A8J6LK70</accession>
<keyword evidence="9" id="KW-0325">Glycoprotein</keyword>
<dbReference type="InterPro" id="IPR006103">
    <property type="entry name" value="Glyco_hydro_2_cat"/>
</dbReference>
<dbReference type="SUPFAM" id="SSF49785">
    <property type="entry name" value="Galactose-binding domain-like"/>
    <property type="match status" value="1"/>
</dbReference>
<comment type="catalytic activity">
    <reaction evidence="12">
        <text>a beta-D-glucuronoside + H2O = D-glucuronate + an alcohol</text>
        <dbReference type="Rhea" id="RHEA:17633"/>
        <dbReference type="ChEBI" id="CHEBI:15377"/>
        <dbReference type="ChEBI" id="CHEBI:30879"/>
        <dbReference type="ChEBI" id="CHEBI:58720"/>
        <dbReference type="ChEBI" id="CHEBI:83411"/>
        <dbReference type="EC" id="3.2.1.31"/>
    </reaction>
</comment>
<feature type="domain" description="Glycosyl hydrolases family 2 sugar binding" evidence="16">
    <location>
        <begin position="32"/>
        <end position="206"/>
    </location>
</feature>
<dbReference type="FunFam" id="2.60.40.10:FF:000628">
    <property type="entry name" value="Beta-glucuronidase"/>
    <property type="match status" value="1"/>
</dbReference>
<evidence type="ECO:0000256" key="11">
    <source>
        <dbReference type="ARBA" id="ARBA00023295"/>
    </source>
</evidence>
<dbReference type="GO" id="GO:0005975">
    <property type="term" value="P:carbohydrate metabolic process"/>
    <property type="evidence" value="ECO:0007669"/>
    <property type="project" value="InterPro"/>
</dbReference>
<dbReference type="PROSITE" id="PS00719">
    <property type="entry name" value="GLYCOSYL_HYDROL_F2_1"/>
    <property type="match status" value="1"/>
</dbReference>
<evidence type="ECO:0000313" key="17">
    <source>
        <dbReference type="EMBL" id="KAH0821978.1"/>
    </source>
</evidence>
<dbReference type="Pfam" id="PF02836">
    <property type="entry name" value="Glyco_hydro_2_C"/>
    <property type="match status" value="1"/>
</dbReference>
<evidence type="ECO:0000256" key="10">
    <source>
        <dbReference type="ARBA" id="ARBA00023228"/>
    </source>
</evidence>
<keyword evidence="7 13" id="KW-0732">Signal</keyword>
<dbReference type="Pfam" id="PF00703">
    <property type="entry name" value="Glyco_hydro_2"/>
    <property type="match status" value="1"/>
</dbReference>
<dbReference type="EC" id="3.2.1.31" evidence="5 12"/>
<dbReference type="GO" id="GO:0004566">
    <property type="term" value="F:beta-glucuronidase activity"/>
    <property type="evidence" value="ECO:0007669"/>
    <property type="project" value="UniProtKB-EC"/>
</dbReference>
<dbReference type="FunFam" id="3.20.20.80:FF:000029">
    <property type="entry name" value="Beta-glucuronidase"/>
    <property type="match status" value="1"/>
</dbReference>
<keyword evidence="11 12" id="KW-0326">Glycosidase</keyword>
<keyword evidence="10 12" id="KW-0458">Lysosome</keyword>
<evidence type="ECO:0000256" key="9">
    <source>
        <dbReference type="ARBA" id="ARBA00023180"/>
    </source>
</evidence>
<dbReference type="EMBL" id="JABDTM020005086">
    <property type="protein sequence ID" value="KAH0821978.1"/>
    <property type="molecule type" value="Genomic_DNA"/>
</dbReference>
<feature type="domain" description="Glycoside hydrolase family 2 catalytic" evidence="15">
    <location>
        <begin position="314"/>
        <end position="607"/>
    </location>
</feature>
<dbReference type="PRINTS" id="PR00132">
    <property type="entry name" value="GLHYDRLASE2"/>
</dbReference>
<feature type="domain" description="Glycoside hydrolase family 2 immunoglobulin-like beta-sandwich" evidence="14">
    <location>
        <begin position="209"/>
        <end position="307"/>
    </location>
</feature>
<evidence type="ECO:0000256" key="4">
    <source>
        <dbReference type="ARBA" id="ARBA00011881"/>
    </source>
</evidence>
<dbReference type="InterPro" id="IPR036156">
    <property type="entry name" value="Beta-gal/glucu_dom_sf"/>
</dbReference>
<dbReference type="SUPFAM" id="SSF49303">
    <property type="entry name" value="beta-Galactosidase/glucuronidase domain"/>
    <property type="match status" value="1"/>
</dbReference>
<dbReference type="InterPro" id="IPR006104">
    <property type="entry name" value="Glyco_hydro_2_N"/>
</dbReference>
<dbReference type="GO" id="GO:0005764">
    <property type="term" value="C:lysosome"/>
    <property type="evidence" value="ECO:0007669"/>
    <property type="project" value="UniProtKB-SubCell"/>
</dbReference>
<evidence type="ECO:0000256" key="3">
    <source>
        <dbReference type="ARBA" id="ARBA00007401"/>
    </source>
</evidence>
<evidence type="ECO:0000256" key="2">
    <source>
        <dbReference type="ARBA" id="ARBA00004371"/>
    </source>
</evidence>
<dbReference type="InterPro" id="IPR006101">
    <property type="entry name" value="Glyco_hydro_2"/>
</dbReference>
<dbReference type="Gene3D" id="2.60.120.260">
    <property type="entry name" value="Galactose-binding domain-like"/>
    <property type="match status" value="1"/>
</dbReference>
<keyword evidence="8 12" id="KW-0378">Hydrolase</keyword>
<sequence>MLPIIFCLTILVFGRSESAGILYPRASESRELRTLDGLWSFALTNSLVNRRAEKWYRVNFKAVDDLNVQSMPVPASYNDIGSDADLRDHVGLVWYQRNFFVPKSWNGQRVWIRFSSVCRAAEVWINGEWAVSHDIGHLPFQADISSLVKYGDENMITVSVDNTLLNTTIPQGALQELSSGRIKQTYNFDFFNYAGIDRPVVLYTTPTTYIDDITVATDVGGTSGFVNYTIAVEGSDTVTAKVSLVDKTGTEVATDTVLSGTLFVQNANLWWPYLMDPNPGYLYSLQVQLLDSSGSLVDKYSLPVGIRTITWDSKSVKINNKPIYLRGFGRHEDSDIRGKGLDLPLIVRDYNLIKWIGANSYRTSHYPYAEEIMDLADELGIMIINESPALNTENYSDELLENHKRSLTELIQRDKNRPGVIIWSASNEPRTQLVEAEDYYREVVAHIKSLDTSRPVTVVNYQLPDEEYSGQFLDIASCNIYFGWYTNPGDLDTVVADVIAGAKRWNELHNIPVIVTEYGSDTLEGLHFLPVYIWSEEYQDALLSKHFEAFDQMREEGFLLGEMIWNFADFKTEQSFLRVGGNKKGLFTRNRQPKSSAYLMRKRYWALAQSLDNADVPDDLDGYIFESSIAKDEL</sequence>
<dbReference type="SUPFAM" id="SSF51445">
    <property type="entry name" value="(Trans)glycosidases"/>
    <property type="match status" value="1"/>
</dbReference>
<comment type="activity regulation">
    <text evidence="12">Inhibited by L-aspartic acid.</text>
</comment>
<evidence type="ECO:0000256" key="1">
    <source>
        <dbReference type="ARBA" id="ARBA00003025"/>
    </source>
</evidence>
<dbReference type="Gene3D" id="3.20.20.80">
    <property type="entry name" value="Glycosidases"/>
    <property type="match status" value="1"/>
</dbReference>
<evidence type="ECO:0000256" key="7">
    <source>
        <dbReference type="ARBA" id="ARBA00022729"/>
    </source>
</evidence>
<evidence type="ECO:0000256" key="6">
    <source>
        <dbReference type="ARBA" id="ARBA00016205"/>
    </source>
</evidence>
<reference evidence="17" key="1">
    <citation type="journal article" date="2020" name="J Insects Food Feed">
        <title>The yellow mealworm (Tenebrio molitor) genome: a resource for the emerging insects as food and feed industry.</title>
        <authorList>
            <person name="Eriksson T."/>
            <person name="Andere A."/>
            <person name="Kelstrup H."/>
            <person name="Emery V."/>
            <person name="Picard C."/>
        </authorList>
    </citation>
    <scope>NUCLEOTIDE SEQUENCE</scope>
    <source>
        <strain evidence="17">Stoneville</strain>
        <tissue evidence="17">Whole head</tissue>
    </source>
</reference>
<comment type="caution">
    <text evidence="17">The sequence shown here is derived from an EMBL/GenBank/DDBJ whole genome shotgun (WGS) entry which is preliminary data.</text>
</comment>